<evidence type="ECO:0000256" key="7">
    <source>
        <dbReference type="ARBA" id="ARBA00023136"/>
    </source>
</evidence>
<dbReference type="EMBL" id="FTMD01000005">
    <property type="protein sequence ID" value="SIQ53291.1"/>
    <property type="molecule type" value="Genomic_DNA"/>
</dbReference>
<evidence type="ECO:0000256" key="8">
    <source>
        <dbReference type="ARBA" id="ARBA00035655"/>
    </source>
</evidence>
<keyword evidence="3" id="KW-1003">Cell membrane</keyword>
<keyword evidence="2" id="KW-0813">Transport</keyword>
<dbReference type="OrthoDB" id="9814020at2"/>
<evidence type="ECO:0000256" key="5">
    <source>
        <dbReference type="ARBA" id="ARBA00022692"/>
    </source>
</evidence>
<dbReference type="STRING" id="34027.SAMN05421829_10511"/>
<keyword evidence="6 9" id="KW-1133">Transmembrane helix</keyword>
<dbReference type="GO" id="GO:0005886">
    <property type="term" value="C:plasma membrane"/>
    <property type="evidence" value="ECO:0007669"/>
    <property type="project" value="UniProtKB-SubCell"/>
</dbReference>
<proteinExistence type="inferred from homology"/>
<dbReference type="PANTHER" id="PTHR30574:SF1">
    <property type="entry name" value="SULPHUR TRANSPORT DOMAIN-CONTAINING PROTEIN"/>
    <property type="match status" value="1"/>
</dbReference>
<keyword evidence="7 9" id="KW-0472">Membrane</keyword>
<evidence type="ECO:0000256" key="3">
    <source>
        <dbReference type="ARBA" id="ARBA00022475"/>
    </source>
</evidence>
<feature type="transmembrane region" description="Helical" evidence="9">
    <location>
        <begin position="129"/>
        <end position="150"/>
    </location>
</feature>
<feature type="transmembrane region" description="Helical" evidence="9">
    <location>
        <begin position="92"/>
        <end position="109"/>
    </location>
</feature>
<comment type="subcellular location">
    <subcellularLocation>
        <location evidence="1">Cell inner membrane</location>
        <topology evidence="1">Multi-pass membrane protein</topology>
    </subcellularLocation>
</comment>
<accession>A0A1N6TJ46</accession>
<evidence type="ECO:0000256" key="9">
    <source>
        <dbReference type="SAM" id="Phobius"/>
    </source>
</evidence>
<keyword evidence="5 9" id="KW-0812">Transmembrane</keyword>
<evidence type="ECO:0008006" key="12">
    <source>
        <dbReference type="Google" id="ProtNLM"/>
    </source>
</evidence>
<dbReference type="PANTHER" id="PTHR30574">
    <property type="entry name" value="INNER MEMBRANE PROTEIN YEDE"/>
    <property type="match status" value="1"/>
</dbReference>
<evidence type="ECO:0000256" key="2">
    <source>
        <dbReference type="ARBA" id="ARBA00022448"/>
    </source>
</evidence>
<evidence type="ECO:0000313" key="10">
    <source>
        <dbReference type="EMBL" id="SIQ53291.1"/>
    </source>
</evidence>
<dbReference type="AlphaFoldDB" id="A0A1N6TJ46"/>
<sequence length="154" mass="15451">MSIAWSAFTPWQALAGGTLIGAAASLLVLANGRVAGVSGILGGALRTRGRAGWQIAFLAGLLLSPLLLHAWLPGVGLPSESATAPTHPALSWGRLLIAGFLVGVGTHLANGCTSGHGVCGLARLSKRSLWATLIFVSAGLATVFVGRHVLGGAA</sequence>
<gene>
    <name evidence="10" type="ORF">SAMN05421829_10511</name>
</gene>
<dbReference type="InterPro" id="IPR007272">
    <property type="entry name" value="Sulf_transp_TsuA/YedE"/>
</dbReference>
<feature type="transmembrane region" description="Helical" evidence="9">
    <location>
        <begin position="12"/>
        <end position="30"/>
    </location>
</feature>
<dbReference type="RefSeq" id="WP_076601716.1">
    <property type="nucleotide sequence ID" value="NZ_FTMD01000005.1"/>
</dbReference>
<keyword evidence="4" id="KW-0997">Cell inner membrane</keyword>
<organism evidence="10 11">
    <name type="scientific">Aromatoleum tolulyticum</name>
    <dbReference type="NCBI Taxonomy" id="34027"/>
    <lineage>
        <taxon>Bacteria</taxon>
        <taxon>Pseudomonadati</taxon>
        <taxon>Pseudomonadota</taxon>
        <taxon>Betaproteobacteria</taxon>
        <taxon>Rhodocyclales</taxon>
        <taxon>Rhodocyclaceae</taxon>
        <taxon>Aromatoleum</taxon>
    </lineage>
</organism>
<reference evidence="11" key="1">
    <citation type="submission" date="2017-01" db="EMBL/GenBank/DDBJ databases">
        <authorList>
            <person name="Varghese N."/>
            <person name="Submissions S."/>
        </authorList>
    </citation>
    <scope>NUCLEOTIDE SEQUENCE [LARGE SCALE GENOMIC DNA]</scope>
    <source>
        <strain evidence="11">ATCC 51758</strain>
    </source>
</reference>
<protein>
    <recommendedName>
        <fullName evidence="12">Sulphur transport domain-containing protein</fullName>
    </recommendedName>
</protein>
<evidence type="ECO:0000256" key="4">
    <source>
        <dbReference type="ARBA" id="ARBA00022519"/>
    </source>
</evidence>
<evidence type="ECO:0000313" key="11">
    <source>
        <dbReference type="Proteomes" id="UP000186819"/>
    </source>
</evidence>
<evidence type="ECO:0000256" key="1">
    <source>
        <dbReference type="ARBA" id="ARBA00004429"/>
    </source>
</evidence>
<feature type="transmembrane region" description="Helical" evidence="9">
    <location>
        <begin position="51"/>
        <end position="72"/>
    </location>
</feature>
<name>A0A1N6TJ46_9RHOO</name>
<comment type="similarity">
    <text evidence="8">Belongs to the TsuA/YedE (TC 9.B.102) family.</text>
</comment>
<dbReference type="Proteomes" id="UP000186819">
    <property type="component" value="Unassembled WGS sequence"/>
</dbReference>
<keyword evidence="11" id="KW-1185">Reference proteome</keyword>
<evidence type="ECO:0000256" key="6">
    <source>
        <dbReference type="ARBA" id="ARBA00022989"/>
    </source>
</evidence>